<keyword evidence="2" id="KW-1185">Reference proteome</keyword>
<evidence type="ECO:0008006" key="3">
    <source>
        <dbReference type="Google" id="ProtNLM"/>
    </source>
</evidence>
<accession>A0A2T9IWF2</accession>
<reference evidence="1 2" key="1">
    <citation type="submission" date="2018-04" db="EMBL/GenBank/DDBJ databases">
        <title>The genome sequence of Caulobacter sp. 736.</title>
        <authorList>
            <person name="Gao J."/>
            <person name="Sun J."/>
        </authorList>
    </citation>
    <scope>NUCLEOTIDE SEQUENCE [LARGE SCALE GENOMIC DNA]</scope>
    <source>
        <strain evidence="1 2">736</strain>
    </source>
</reference>
<name>A0A2T9IWF2_9CAUL</name>
<protein>
    <recommendedName>
        <fullName evidence="3">Replication protein</fullName>
    </recommendedName>
</protein>
<evidence type="ECO:0000313" key="2">
    <source>
        <dbReference type="Proteomes" id="UP000244913"/>
    </source>
</evidence>
<sequence length="87" mass="9777">MLLVPEKFGDGHPHFHGILAFPPDDLHRLGETHLIEEYQKAWKATVPSGTLEIRPIYDPDGWIAYCSKESSLSLSDNATWSLADFVP</sequence>
<dbReference type="RefSeq" id="WP_116569977.1">
    <property type="nucleotide sequence ID" value="NZ_QDKP01000066.1"/>
</dbReference>
<dbReference type="Proteomes" id="UP000244913">
    <property type="component" value="Unassembled WGS sequence"/>
</dbReference>
<dbReference type="EMBL" id="QDKP01000066">
    <property type="protein sequence ID" value="PVM71276.1"/>
    <property type="molecule type" value="Genomic_DNA"/>
</dbReference>
<organism evidence="1 2">
    <name type="scientific">Caulobacter radicis</name>
    <dbReference type="NCBI Taxonomy" id="2172650"/>
    <lineage>
        <taxon>Bacteria</taxon>
        <taxon>Pseudomonadati</taxon>
        <taxon>Pseudomonadota</taxon>
        <taxon>Alphaproteobacteria</taxon>
        <taxon>Caulobacterales</taxon>
        <taxon>Caulobacteraceae</taxon>
        <taxon>Caulobacter</taxon>
    </lineage>
</organism>
<evidence type="ECO:0000313" key="1">
    <source>
        <dbReference type="EMBL" id="PVM71276.1"/>
    </source>
</evidence>
<proteinExistence type="predicted"/>
<dbReference type="AlphaFoldDB" id="A0A2T9IWF2"/>
<comment type="caution">
    <text evidence="1">The sequence shown here is derived from an EMBL/GenBank/DDBJ whole genome shotgun (WGS) entry which is preliminary data.</text>
</comment>
<gene>
    <name evidence="1" type="ORF">DDF65_23850</name>
</gene>